<keyword evidence="2" id="KW-1185">Reference proteome</keyword>
<comment type="caution">
    <text evidence="1">The sequence shown here is derived from an EMBL/GenBank/DDBJ whole genome shotgun (WGS) entry which is preliminary data.</text>
</comment>
<proteinExistence type="predicted"/>
<dbReference type="EMBL" id="JAVREJ010000002">
    <property type="protein sequence ID" value="MDT0348893.1"/>
    <property type="molecule type" value="Genomic_DNA"/>
</dbReference>
<organism evidence="1 2">
    <name type="scientific">Pseudonocardia charpentierae</name>
    <dbReference type="NCBI Taxonomy" id="3075545"/>
    <lineage>
        <taxon>Bacteria</taxon>
        <taxon>Bacillati</taxon>
        <taxon>Actinomycetota</taxon>
        <taxon>Actinomycetes</taxon>
        <taxon>Pseudonocardiales</taxon>
        <taxon>Pseudonocardiaceae</taxon>
        <taxon>Pseudonocardia</taxon>
    </lineage>
</organism>
<dbReference type="Pfam" id="PF02288">
    <property type="entry name" value="Dehydratase_MU"/>
    <property type="match status" value="1"/>
</dbReference>
<dbReference type="Gene3D" id="3.40.50.10150">
    <property type="entry name" value="B12-dependent dehydatase associated subunit"/>
    <property type="match status" value="1"/>
</dbReference>
<sequence>MKERPEPPTIVVRHGGAPGPVLREVCAGAEEEGVPTRVEPSGTPADAAVLAHAAALASPLEVGVGIDADGTVAVHHASLPPGAPALALASGGDPPGWRRAGAVAARIVTGLPIA</sequence>
<gene>
    <name evidence="1" type="ORF">RM445_05075</name>
</gene>
<dbReference type="SUPFAM" id="SSF52968">
    <property type="entry name" value="B12-dependent dehydatase associated subunit"/>
    <property type="match status" value="1"/>
</dbReference>
<protein>
    <submittedName>
        <fullName evidence="1">Glycerol dehydratase reactivase beta/small subunit family protein</fullName>
    </submittedName>
</protein>
<dbReference type="Proteomes" id="UP001183202">
    <property type="component" value="Unassembled WGS sequence"/>
</dbReference>
<dbReference type="InterPro" id="IPR010254">
    <property type="entry name" value="B12-dep_deHydtase_bsu"/>
</dbReference>
<evidence type="ECO:0000313" key="2">
    <source>
        <dbReference type="Proteomes" id="UP001183202"/>
    </source>
</evidence>
<name>A0ABU2N767_9PSEU</name>
<accession>A0ABU2N767</accession>
<reference evidence="2" key="1">
    <citation type="submission" date="2023-07" db="EMBL/GenBank/DDBJ databases">
        <title>30 novel species of actinomycetes from the DSMZ collection.</title>
        <authorList>
            <person name="Nouioui I."/>
        </authorList>
    </citation>
    <scope>NUCLEOTIDE SEQUENCE [LARGE SCALE GENOMIC DNA]</scope>
    <source>
        <strain evidence="2">DSM 45834</strain>
    </source>
</reference>
<evidence type="ECO:0000313" key="1">
    <source>
        <dbReference type="EMBL" id="MDT0348893.1"/>
    </source>
</evidence>
<dbReference type="InterPro" id="IPR003208">
    <property type="entry name" value="Dehydtase/Dehydtase_re"/>
</dbReference>
<dbReference type="RefSeq" id="WP_311554826.1">
    <property type="nucleotide sequence ID" value="NZ_JAVREJ010000002.1"/>
</dbReference>